<dbReference type="InterPro" id="IPR002168">
    <property type="entry name" value="Lipase_GDXG_HIS_AS"/>
</dbReference>
<keyword evidence="5" id="KW-1185">Reference proteome</keyword>
<dbReference type="Proteomes" id="UP001179952">
    <property type="component" value="Unassembled WGS sequence"/>
</dbReference>
<gene>
    <name evidence="4" type="ORF">QJS04_geneDACA003975</name>
</gene>
<reference evidence="4" key="1">
    <citation type="journal article" date="2023" name="Nat. Commun.">
        <title>Diploid and tetraploid genomes of Acorus and the evolution of monocots.</title>
        <authorList>
            <person name="Ma L."/>
            <person name="Liu K.W."/>
            <person name="Li Z."/>
            <person name="Hsiao Y.Y."/>
            <person name="Qi Y."/>
            <person name="Fu T."/>
            <person name="Tang G.D."/>
            <person name="Zhang D."/>
            <person name="Sun W.H."/>
            <person name="Liu D.K."/>
            <person name="Li Y."/>
            <person name="Chen G.Z."/>
            <person name="Liu X.D."/>
            <person name="Liao X.Y."/>
            <person name="Jiang Y.T."/>
            <person name="Yu X."/>
            <person name="Hao Y."/>
            <person name="Huang J."/>
            <person name="Zhao X.W."/>
            <person name="Ke S."/>
            <person name="Chen Y.Y."/>
            <person name="Wu W.L."/>
            <person name="Hsu J.L."/>
            <person name="Lin Y.F."/>
            <person name="Huang M.D."/>
            <person name="Li C.Y."/>
            <person name="Huang L."/>
            <person name="Wang Z.W."/>
            <person name="Zhao X."/>
            <person name="Zhong W.Y."/>
            <person name="Peng D.H."/>
            <person name="Ahmad S."/>
            <person name="Lan S."/>
            <person name="Zhang J.S."/>
            <person name="Tsai W.C."/>
            <person name="Van de Peer Y."/>
            <person name="Liu Z.J."/>
        </authorList>
    </citation>
    <scope>NUCLEOTIDE SEQUENCE</scope>
    <source>
        <strain evidence="4">SCP</strain>
    </source>
</reference>
<evidence type="ECO:0000313" key="4">
    <source>
        <dbReference type="EMBL" id="KAK1276013.1"/>
    </source>
</evidence>
<dbReference type="InterPro" id="IPR050466">
    <property type="entry name" value="Carboxylest/Gibb_receptor"/>
</dbReference>
<dbReference type="PROSITE" id="PS01173">
    <property type="entry name" value="LIPASE_GDXG_HIS"/>
    <property type="match status" value="1"/>
</dbReference>
<reference evidence="4" key="2">
    <citation type="submission" date="2023-06" db="EMBL/GenBank/DDBJ databases">
        <authorList>
            <person name="Ma L."/>
            <person name="Liu K.-W."/>
            <person name="Li Z."/>
            <person name="Hsiao Y.-Y."/>
            <person name="Qi Y."/>
            <person name="Fu T."/>
            <person name="Tang G."/>
            <person name="Zhang D."/>
            <person name="Sun W.-H."/>
            <person name="Liu D.-K."/>
            <person name="Li Y."/>
            <person name="Chen G.-Z."/>
            <person name="Liu X.-D."/>
            <person name="Liao X.-Y."/>
            <person name="Jiang Y.-T."/>
            <person name="Yu X."/>
            <person name="Hao Y."/>
            <person name="Huang J."/>
            <person name="Zhao X.-W."/>
            <person name="Ke S."/>
            <person name="Chen Y.-Y."/>
            <person name="Wu W.-L."/>
            <person name="Hsu J.-L."/>
            <person name="Lin Y.-F."/>
            <person name="Huang M.-D."/>
            <person name="Li C.-Y."/>
            <person name="Huang L."/>
            <person name="Wang Z.-W."/>
            <person name="Zhao X."/>
            <person name="Zhong W.-Y."/>
            <person name="Peng D.-H."/>
            <person name="Ahmad S."/>
            <person name="Lan S."/>
            <person name="Zhang J.-S."/>
            <person name="Tsai W.-C."/>
            <person name="Van De Peer Y."/>
            <person name="Liu Z.-J."/>
        </authorList>
    </citation>
    <scope>NUCLEOTIDE SEQUENCE</scope>
    <source>
        <strain evidence="4">SCP</strain>
        <tissue evidence="4">Leaves</tissue>
    </source>
</reference>
<dbReference type="EMBL" id="JAUJYN010000003">
    <property type="protein sequence ID" value="KAK1276013.1"/>
    <property type="molecule type" value="Genomic_DNA"/>
</dbReference>
<evidence type="ECO:0000259" key="3">
    <source>
        <dbReference type="Pfam" id="PF07859"/>
    </source>
</evidence>
<comment type="similarity">
    <text evidence="1">Belongs to the 'GDXG' lipolytic enzyme family.</text>
</comment>
<dbReference type="SUPFAM" id="SSF53474">
    <property type="entry name" value="alpha/beta-Hydrolases"/>
    <property type="match status" value="1"/>
</dbReference>
<dbReference type="GO" id="GO:0016787">
    <property type="term" value="F:hydrolase activity"/>
    <property type="evidence" value="ECO:0007669"/>
    <property type="project" value="UniProtKB-KW"/>
</dbReference>
<feature type="domain" description="Alpha/beta hydrolase fold-3" evidence="3">
    <location>
        <begin position="72"/>
        <end position="157"/>
    </location>
</feature>
<dbReference type="Pfam" id="PF07859">
    <property type="entry name" value="Abhydrolase_3"/>
    <property type="match status" value="1"/>
</dbReference>
<keyword evidence="2" id="KW-0378">Hydrolase</keyword>
<evidence type="ECO:0000256" key="2">
    <source>
        <dbReference type="ARBA" id="ARBA00022801"/>
    </source>
</evidence>
<protein>
    <submittedName>
        <fullName evidence="4">Carboxylesterase 8</fullName>
    </submittedName>
</protein>
<comment type="caution">
    <text evidence="4">The sequence shown here is derived from an EMBL/GenBank/DDBJ whole genome shotgun (WGS) entry which is preliminary data.</text>
</comment>
<dbReference type="InterPro" id="IPR029058">
    <property type="entry name" value="AB_hydrolase_fold"/>
</dbReference>
<organism evidence="4 5">
    <name type="scientific">Acorus gramineus</name>
    <name type="common">Dwarf sweet flag</name>
    <dbReference type="NCBI Taxonomy" id="55184"/>
    <lineage>
        <taxon>Eukaryota</taxon>
        <taxon>Viridiplantae</taxon>
        <taxon>Streptophyta</taxon>
        <taxon>Embryophyta</taxon>
        <taxon>Tracheophyta</taxon>
        <taxon>Spermatophyta</taxon>
        <taxon>Magnoliopsida</taxon>
        <taxon>Liliopsida</taxon>
        <taxon>Acoraceae</taxon>
        <taxon>Acorus</taxon>
    </lineage>
</organism>
<proteinExistence type="inferred from homology"/>
<dbReference type="PANTHER" id="PTHR23024">
    <property type="entry name" value="ARYLACETAMIDE DEACETYLASE"/>
    <property type="match status" value="1"/>
</dbReference>
<sequence>MEVGARDPLDPYKFLKIVPNPDGSLTRLSPVPLTAPVPGLSRDVPLNPTRQTYLRLYLPHPLPSPPTKLPLLLYIHGGGFILFSASSAPFDVTCARLSSHLPALVVSLDHRLAPEHPLPAAYDDAADALLWLRDAADPWVRDHADLARCFVMGSSSGVILDQPFYGGVERTESEVKMRDDRIVPLVVADLMWRFALPDGADRDHEYCNPNVMMGQVETGTVLPRCLVRGHAGDPLVDRQRELARLLEGKCEELVVKIDEEGFHGVELFDKAKADVFLDDVKEFVCPGSVVVAAASAAM</sequence>
<dbReference type="AlphaFoldDB" id="A0AAV9BGW8"/>
<dbReference type="PANTHER" id="PTHR23024:SF113">
    <property type="entry name" value="CARBOXYLESTERASE 8-RELATED"/>
    <property type="match status" value="1"/>
</dbReference>
<name>A0AAV9BGW8_ACOGR</name>
<accession>A0AAV9BGW8</accession>
<evidence type="ECO:0000256" key="1">
    <source>
        <dbReference type="ARBA" id="ARBA00010515"/>
    </source>
</evidence>
<dbReference type="Gene3D" id="3.40.50.1820">
    <property type="entry name" value="alpha/beta hydrolase"/>
    <property type="match status" value="1"/>
</dbReference>
<dbReference type="InterPro" id="IPR013094">
    <property type="entry name" value="AB_hydrolase_3"/>
</dbReference>
<evidence type="ECO:0000313" key="5">
    <source>
        <dbReference type="Proteomes" id="UP001179952"/>
    </source>
</evidence>